<feature type="active site" description="Nucleophile" evidence="9">
    <location>
        <position position="159"/>
    </location>
</feature>
<dbReference type="GO" id="GO:0008360">
    <property type="term" value="P:regulation of cell shape"/>
    <property type="evidence" value="ECO:0007669"/>
    <property type="project" value="UniProtKB-UniRule"/>
</dbReference>
<evidence type="ECO:0000256" key="7">
    <source>
        <dbReference type="ARBA" id="ARBA00022984"/>
    </source>
</evidence>
<organism evidence="12 13">
    <name type="scientific">Pseudoroseicyclus aestuarii</name>
    <dbReference type="NCBI Taxonomy" id="1795041"/>
    <lineage>
        <taxon>Bacteria</taxon>
        <taxon>Pseudomonadati</taxon>
        <taxon>Pseudomonadota</taxon>
        <taxon>Alphaproteobacteria</taxon>
        <taxon>Rhodobacterales</taxon>
        <taxon>Paracoccaceae</taxon>
        <taxon>Pseudoroseicyclus</taxon>
    </lineage>
</organism>
<feature type="signal peptide" evidence="10">
    <location>
        <begin position="1"/>
        <end position="22"/>
    </location>
</feature>
<evidence type="ECO:0000256" key="9">
    <source>
        <dbReference type="PROSITE-ProRule" id="PRU01373"/>
    </source>
</evidence>
<dbReference type="Proteomes" id="UP000248311">
    <property type="component" value="Unassembled WGS sequence"/>
</dbReference>
<evidence type="ECO:0000259" key="11">
    <source>
        <dbReference type="PROSITE" id="PS52029"/>
    </source>
</evidence>
<dbReference type="InterPro" id="IPR050979">
    <property type="entry name" value="LD-transpeptidase"/>
</dbReference>
<evidence type="ECO:0000256" key="8">
    <source>
        <dbReference type="ARBA" id="ARBA00023316"/>
    </source>
</evidence>
<comment type="caution">
    <text evidence="12">The sequence shown here is derived from an EMBL/GenBank/DDBJ whole genome shotgun (WGS) entry which is preliminary data.</text>
</comment>
<keyword evidence="4" id="KW-0808">Transferase</keyword>
<comment type="similarity">
    <text evidence="2">Belongs to the YkuD family.</text>
</comment>
<evidence type="ECO:0000256" key="4">
    <source>
        <dbReference type="ARBA" id="ARBA00022679"/>
    </source>
</evidence>
<dbReference type="GO" id="GO:0071555">
    <property type="term" value="P:cell wall organization"/>
    <property type="evidence" value="ECO:0007669"/>
    <property type="project" value="UniProtKB-UniRule"/>
</dbReference>
<evidence type="ECO:0000256" key="3">
    <source>
        <dbReference type="ARBA" id="ARBA00022676"/>
    </source>
</evidence>
<dbReference type="GO" id="GO:0016757">
    <property type="term" value="F:glycosyltransferase activity"/>
    <property type="evidence" value="ECO:0007669"/>
    <property type="project" value="UniProtKB-KW"/>
</dbReference>
<keyword evidence="3" id="KW-0328">Glycosyltransferase</keyword>
<dbReference type="InterPro" id="IPR005490">
    <property type="entry name" value="LD_TPept_cat_dom"/>
</dbReference>
<evidence type="ECO:0000256" key="10">
    <source>
        <dbReference type="SAM" id="SignalP"/>
    </source>
</evidence>
<accession>A0A318SXX7</accession>
<evidence type="ECO:0000313" key="12">
    <source>
        <dbReference type="EMBL" id="PYE86175.1"/>
    </source>
</evidence>
<dbReference type="FunFam" id="2.40.440.10:FF:000002">
    <property type="entry name" value="L,D-transpeptidase ErfK/SrfK"/>
    <property type="match status" value="1"/>
</dbReference>
<proteinExistence type="inferred from homology"/>
<dbReference type="Pfam" id="PF03734">
    <property type="entry name" value="YkuD"/>
    <property type="match status" value="1"/>
</dbReference>
<dbReference type="InterPro" id="IPR038063">
    <property type="entry name" value="Transpep_catalytic_dom"/>
</dbReference>
<evidence type="ECO:0000256" key="2">
    <source>
        <dbReference type="ARBA" id="ARBA00005992"/>
    </source>
</evidence>
<keyword evidence="8 9" id="KW-0961">Cell wall biogenesis/degradation</keyword>
<keyword evidence="6 9" id="KW-0133">Cell shape</keyword>
<evidence type="ECO:0000256" key="1">
    <source>
        <dbReference type="ARBA" id="ARBA00004752"/>
    </source>
</evidence>
<dbReference type="GO" id="GO:0071972">
    <property type="term" value="F:peptidoglycan L,D-transpeptidase activity"/>
    <property type="evidence" value="ECO:0007669"/>
    <property type="project" value="TreeGrafter"/>
</dbReference>
<gene>
    <name evidence="12" type="ORF">DFP88_101852</name>
</gene>
<dbReference type="Gene3D" id="2.40.440.10">
    <property type="entry name" value="L,D-transpeptidase catalytic domain-like"/>
    <property type="match status" value="1"/>
</dbReference>
<dbReference type="SUPFAM" id="SSF141523">
    <property type="entry name" value="L,D-transpeptidase catalytic domain-like"/>
    <property type="match status" value="1"/>
</dbReference>
<name>A0A318SXX7_9RHOB</name>
<feature type="chain" id="PRO_5016371092" evidence="10">
    <location>
        <begin position="23"/>
        <end position="183"/>
    </location>
</feature>
<dbReference type="CDD" id="cd16913">
    <property type="entry name" value="YkuD_like"/>
    <property type="match status" value="1"/>
</dbReference>
<reference evidence="12 13" key="1">
    <citation type="submission" date="2018-06" db="EMBL/GenBank/DDBJ databases">
        <title>Genomic Encyclopedia of Type Strains, Phase III (KMG-III): the genomes of soil and plant-associated and newly described type strains.</title>
        <authorList>
            <person name="Whitman W."/>
        </authorList>
    </citation>
    <scope>NUCLEOTIDE SEQUENCE [LARGE SCALE GENOMIC DNA]</scope>
    <source>
        <strain evidence="12 13">CECT 9025</strain>
    </source>
</reference>
<keyword evidence="5" id="KW-0378">Hydrolase</keyword>
<sequence length="183" mass="20246">MNRRQILLSALGLPLLARTAAAQDAAGLAPALMPQEVTVDPAVLPGQIFVIPDDFHLYHILTPGRAMRYGVAVGAEGRDFKGEAIIERKEEWPSWRPTDEMIARDPERYEQYADGMPGGPDNPLGARALYLYEDGVDTYYRIHGTNDPSSIGRSVSNGCIRMRNEDAIELFDRVMLGTPVTVF</sequence>
<protein>
    <submittedName>
        <fullName evidence="12">L,D-transpeptidase-like protein</fullName>
    </submittedName>
</protein>
<evidence type="ECO:0000313" key="13">
    <source>
        <dbReference type="Proteomes" id="UP000248311"/>
    </source>
</evidence>
<comment type="pathway">
    <text evidence="1 9">Cell wall biogenesis; peptidoglycan biosynthesis.</text>
</comment>
<dbReference type="PANTHER" id="PTHR30582">
    <property type="entry name" value="L,D-TRANSPEPTIDASE"/>
    <property type="match status" value="1"/>
</dbReference>
<dbReference type="PROSITE" id="PS52029">
    <property type="entry name" value="LD_TPASE"/>
    <property type="match status" value="1"/>
</dbReference>
<dbReference type="GO" id="GO:0018104">
    <property type="term" value="P:peptidoglycan-protein cross-linking"/>
    <property type="evidence" value="ECO:0007669"/>
    <property type="project" value="TreeGrafter"/>
</dbReference>
<dbReference type="EMBL" id="QJTE01000001">
    <property type="protein sequence ID" value="PYE86175.1"/>
    <property type="molecule type" value="Genomic_DNA"/>
</dbReference>
<keyword evidence="13" id="KW-1185">Reference proteome</keyword>
<keyword evidence="10" id="KW-0732">Signal</keyword>
<feature type="domain" description="L,D-TPase catalytic" evidence="11">
    <location>
        <begin position="46"/>
        <end position="183"/>
    </location>
</feature>
<keyword evidence="7 9" id="KW-0573">Peptidoglycan synthesis</keyword>
<dbReference type="AlphaFoldDB" id="A0A318SXX7"/>
<dbReference type="RefSeq" id="WP_181418552.1">
    <property type="nucleotide sequence ID" value="NZ_QJTE01000001.1"/>
</dbReference>
<feature type="active site" description="Proton donor/acceptor" evidence="9">
    <location>
        <position position="143"/>
    </location>
</feature>
<evidence type="ECO:0000256" key="6">
    <source>
        <dbReference type="ARBA" id="ARBA00022960"/>
    </source>
</evidence>
<dbReference type="UniPathway" id="UPA00219"/>
<dbReference type="GO" id="GO:0005576">
    <property type="term" value="C:extracellular region"/>
    <property type="evidence" value="ECO:0007669"/>
    <property type="project" value="TreeGrafter"/>
</dbReference>
<dbReference type="PANTHER" id="PTHR30582:SF24">
    <property type="entry name" value="L,D-TRANSPEPTIDASE ERFK_SRFK-RELATED"/>
    <property type="match status" value="1"/>
</dbReference>
<evidence type="ECO:0000256" key="5">
    <source>
        <dbReference type="ARBA" id="ARBA00022801"/>
    </source>
</evidence>